<feature type="transmembrane region" description="Helical" evidence="1">
    <location>
        <begin position="119"/>
        <end position="140"/>
    </location>
</feature>
<keyword evidence="1" id="KW-1133">Transmembrane helix</keyword>
<reference evidence="2" key="1">
    <citation type="submission" date="2015-07" db="EMBL/GenBank/DDBJ databases">
        <title>Adaptation to a free-living lifestyle via gene acquisitions in the diplomonad Trepomonas sp. PC1.</title>
        <authorList>
            <person name="Xu F."/>
            <person name="Jerlstrom-Hultqvist J."/>
            <person name="Kolisko M."/>
            <person name="Simpson A.G.B."/>
            <person name="Roger A.J."/>
            <person name="Svard S.G."/>
            <person name="Andersson J.O."/>
        </authorList>
    </citation>
    <scope>NUCLEOTIDE SEQUENCE</scope>
    <source>
        <strain evidence="2">PC1</strain>
    </source>
</reference>
<feature type="transmembrane region" description="Helical" evidence="1">
    <location>
        <begin position="152"/>
        <end position="174"/>
    </location>
</feature>
<proteinExistence type="predicted"/>
<sequence>MAQLPESAKIIVSVGSVVVDIAITCCVGVVMVFAMYFFNGLKSQNVLIYGPSVMTQCAVMHCYFSRVLGHPFVKKMFAKRSKWFCFFAYYTSIWMLALASIHLLYITLQNVWYKVTSQIPTMIAMHQVLTFVTLTSHNAWLDGFLLKNACPIAAAVIQFFFTWIVWGIWVHHVIDTNMDNLGQLGGFIQWIPLTNLMNVSIFKDL</sequence>
<evidence type="ECO:0000313" key="2">
    <source>
        <dbReference type="EMBL" id="JAP92570.1"/>
    </source>
</evidence>
<keyword evidence="1 2" id="KW-0812">Transmembrane</keyword>
<organism evidence="2">
    <name type="scientific">Trepomonas sp. PC1</name>
    <dbReference type="NCBI Taxonomy" id="1076344"/>
    <lineage>
        <taxon>Eukaryota</taxon>
        <taxon>Metamonada</taxon>
        <taxon>Diplomonadida</taxon>
        <taxon>Hexamitidae</taxon>
        <taxon>Hexamitinae</taxon>
        <taxon>Trepomonas</taxon>
    </lineage>
</organism>
<evidence type="ECO:0000256" key="1">
    <source>
        <dbReference type="SAM" id="Phobius"/>
    </source>
</evidence>
<protein>
    <submittedName>
        <fullName evidence="2">Transmembrane domain-containing protein</fullName>
    </submittedName>
</protein>
<gene>
    <name evidence="2" type="ORF">TPC1_15444</name>
</gene>
<feature type="transmembrane region" description="Helical" evidence="1">
    <location>
        <begin position="84"/>
        <end position="107"/>
    </location>
</feature>
<feature type="non-terminal residue" evidence="2">
    <location>
        <position position="205"/>
    </location>
</feature>
<dbReference type="EMBL" id="GDID01004036">
    <property type="protein sequence ID" value="JAP92570.1"/>
    <property type="molecule type" value="Transcribed_RNA"/>
</dbReference>
<keyword evidence="1" id="KW-0472">Membrane</keyword>
<name>A0A146K6V9_9EUKA</name>
<dbReference type="AlphaFoldDB" id="A0A146K6V9"/>
<accession>A0A146K6V9</accession>
<feature type="transmembrane region" description="Helical" evidence="1">
    <location>
        <begin position="12"/>
        <end position="34"/>
    </location>
</feature>